<proteinExistence type="predicted"/>
<reference evidence="1 2" key="1">
    <citation type="journal article" date="2018" name="Aquat. Microb. Ecol.">
        <title>Gammaproteobacterial methanotrophs dominate.</title>
        <authorList>
            <person name="Rissanen A.J."/>
            <person name="Saarenheimo J."/>
            <person name="Tiirola M."/>
            <person name="Peura S."/>
            <person name="Aalto S.L."/>
            <person name="Karvinen A."/>
            <person name="Nykanen H."/>
        </authorList>
    </citation>
    <scope>NUCLEOTIDE SEQUENCE [LARGE SCALE GENOMIC DNA]</scope>
    <source>
        <strain evidence="1">AMbin10</strain>
    </source>
</reference>
<protein>
    <submittedName>
        <fullName evidence="1">Uncharacterized protein</fullName>
    </submittedName>
</protein>
<dbReference type="Proteomes" id="UP000249396">
    <property type="component" value="Unassembled WGS sequence"/>
</dbReference>
<evidence type="ECO:0000313" key="1">
    <source>
        <dbReference type="EMBL" id="PZN77007.1"/>
    </source>
</evidence>
<organism evidence="1 2">
    <name type="scientific">Candidatus Methylumidiphilus alinenensis</name>
    <dbReference type="NCBI Taxonomy" id="2202197"/>
    <lineage>
        <taxon>Bacteria</taxon>
        <taxon>Pseudomonadati</taxon>
        <taxon>Pseudomonadota</taxon>
        <taxon>Gammaproteobacteria</taxon>
        <taxon>Methylococcales</taxon>
        <taxon>Candidatus Methylumidiphilus</taxon>
    </lineage>
</organism>
<dbReference type="AlphaFoldDB" id="A0A2W4T2N1"/>
<name>A0A2W4T2N1_9GAMM</name>
<gene>
    <name evidence="1" type="ORF">DM484_15425</name>
</gene>
<accession>A0A2W4T2N1</accession>
<comment type="caution">
    <text evidence="1">The sequence shown here is derived from an EMBL/GenBank/DDBJ whole genome shotgun (WGS) entry which is preliminary data.</text>
</comment>
<evidence type="ECO:0000313" key="2">
    <source>
        <dbReference type="Proteomes" id="UP000249396"/>
    </source>
</evidence>
<sequence>MSIANHDALAGSQAPALIVTQVWASRHFGRDAENQAMDGNKSVLQMLDSGNMPTRSFMFAVAGTSAVAPGLPSLDAGFRHPCRNDDVTCSVGLVYNVASLRNISD</sequence>
<dbReference type="EMBL" id="QJPH01000346">
    <property type="protein sequence ID" value="PZN77007.1"/>
    <property type="molecule type" value="Genomic_DNA"/>
</dbReference>